<dbReference type="Proteomes" id="UP000533284">
    <property type="component" value="Unassembled WGS sequence"/>
</dbReference>
<evidence type="ECO:0000313" key="7">
    <source>
        <dbReference type="EMBL" id="EFB1701064.1"/>
    </source>
</evidence>
<evidence type="ECO:0000256" key="3">
    <source>
        <dbReference type="ARBA" id="ARBA00023163"/>
    </source>
</evidence>
<gene>
    <name evidence="5" type="ORF">CR538_28240</name>
    <name evidence="6" type="ORF">DS732_29230</name>
    <name evidence="7" type="ORF">FJQ40_27820</name>
    <name evidence="8" type="ORF">GOP25_24985</name>
</gene>
<dbReference type="EMBL" id="AASWIS010000051">
    <property type="protein sequence ID" value="EFH5895425.1"/>
    <property type="molecule type" value="Genomic_DNA"/>
</dbReference>
<dbReference type="InterPro" id="IPR036388">
    <property type="entry name" value="WH-like_DNA-bd_sf"/>
</dbReference>
<dbReference type="SMART" id="SM00347">
    <property type="entry name" value="HTH_MARR"/>
    <property type="match status" value="1"/>
</dbReference>
<dbReference type="InterPro" id="IPR036390">
    <property type="entry name" value="WH_DNA-bd_sf"/>
</dbReference>
<keyword evidence="3" id="KW-0804">Transcription</keyword>
<dbReference type="PROSITE" id="PS50995">
    <property type="entry name" value="HTH_MARR_2"/>
    <property type="match status" value="1"/>
</dbReference>
<evidence type="ECO:0000313" key="9">
    <source>
        <dbReference type="Proteomes" id="UP000234238"/>
    </source>
</evidence>
<keyword evidence="5" id="KW-0614">Plasmid</keyword>
<dbReference type="Proteomes" id="UP000256244">
    <property type="component" value="Plasmid unnamed2"/>
</dbReference>
<dbReference type="InterPro" id="IPR023187">
    <property type="entry name" value="Tscrpt_reg_MarR-type_CS"/>
</dbReference>
<reference evidence="5 9" key="1">
    <citation type="submission" date="2017-10" db="EMBL/GenBank/DDBJ databases">
        <title>mcr-1 positive E.coli isolates in China.</title>
        <authorList>
            <person name="Li B."/>
            <person name="Wang X."/>
        </authorList>
    </citation>
    <scope>NUCLEOTIDE SEQUENCE [LARGE SCALE GENOMIC DNA]</scope>
    <source>
        <strain evidence="5 9">14EC029</strain>
        <plasmid evidence="9">p14ec029d</plasmid>
        <plasmid evidence="5">p14EC029d</plasmid>
    </source>
</reference>
<dbReference type="Gene3D" id="1.10.10.10">
    <property type="entry name" value="Winged helix-like DNA-binding domain superfamily/Winged helix DNA-binding domain"/>
    <property type="match status" value="1"/>
</dbReference>
<evidence type="ECO:0000256" key="1">
    <source>
        <dbReference type="ARBA" id="ARBA00023015"/>
    </source>
</evidence>
<dbReference type="PRINTS" id="PR00598">
    <property type="entry name" value="HTHMARR"/>
</dbReference>
<dbReference type="InterPro" id="IPR011991">
    <property type="entry name" value="ArsR-like_HTH"/>
</dbReference>
<dbReference type="EMBL" id="CP031548">
    <property type="protein sequence ID" value="AXO10243.1"/>
    <property type="molecule type" value="Genomic_DNA"/>
</dbReference>
<sequence>MDSMKLLNKTIIYQQQNEQSYPSQEHLLLQLCMRVNKKLSDNINAYLKNYDINDTTLMILTLLSSVDGFCLSPTELSERLDVSKTNITRACDSLEKIGFIKRMASKEDRRSKNIYLTPEGDLYLHQTTRIYGIYLKEIWSCLADDEINLLKVISRKVLSYDIPL</sequence>
<evidence type="ECO:0000259" key="4">
    <source>
        <dbReference type="PROSITE" id="PS50995"/>
    </source>
</evidence>
<keyword evidence="2" id="KW-0238">DNA-binding</keyword>
<dbReference type="EMBL" id="CP024145">
    <property type="protein sequence ID" value="AUK04158.1"/>
    <property type="molecule type" value="Genomic_DNA"/>
</dbReference>
<evidence type="ECO:0000313" key="11">
    <source>
        <dbReference type="Proteomes" id="UP000531813"/>
    </source>
</evidence>
<evidence type="ECO:0000313" key="10">
    <source>
        <dbReference type="Proteomes" id="UP000256244"/>
    </source>
</evidence>
<keyword evidence="1" id="KW-0805">Transcription regulation</keyword>
<dbReference type="Proteomes" id="UP000234238">
    <property type="component" value="Plasmid p14EC029d"/>
</dbReference>
<dbReference type="EMBL" id="AASDBN010000150">
    <property type="protein sequence ID" value="EFB1701064.1"/>
    <property type="molecule type" value="Genomic_DNA"/>
</dbReference>
<evidence type="ECO:0000313" key="8">
    <source>
        <dbReference type="EMBL" id="EFH5895425.1"/>
    </source>
</evidence>
<dbReference type="SUPFAM" id="SSF46785">
    <property type="entry name" value="Winged helix' DNA-binding domain"/>
    <property type="match status" value="1"/>
</dbReference>
<dbReference type="PANTHER" id="PTHR42756">
    <property type="entry name" value="TRANSCRIPTIONAL REGULATOR, MARR"/>
    <property type="match status" value="1"/>
</dbReference>
<geneLocation type="plasmid" evidence="5">
    <name>p14EC029d</name>
</geneLocation>
<dbReference type="AlphaFoldDB" id="A0A2I6FMS7"/>
<dbReference type="GO" id="GO:0003700">
    <property type="term" value="F:DNA-binding transcription factor activity"/>
    <property type="evidence" value="ECO:0007669"/>
    <property type="project" value="InterPro"/>
</dbReference>
<dbReference type="Pfam" id="PF01047">
    <property type="entry name" value="MarR"/>
    <property type="match status" value="1"/>
</dbReference>
<accession>A0A2I6FMS7</accession>
<name>A0A2I6FMS7_ECOLX</name>
<dbReference type="PANTHER" id="PTHR42756:SF1">
    <property type="entry name" value="TRANSCRIPTIONAL REPRESSOR OF EMRAB OPERON"/>
    <property type="match status" value="1"/>
</dbReference>
<proteinExistence type="predicted"/>
<protein>
    <submittedName>
        <fullName evidence="5 7">Transcriptional regulator</fullName>
    </submittedName>
</protein>
<organism evidence="7 12">
    <name type="scientific">Escherichia coli</name>
    <dbReference type="NCBI Taxonomy" id="562"/>
    <lineage>
        <taxon>Bacteria</taxon>
        <taxon>Pseudomonadati</taxon>
        <taxon>Pseudomonadota</taxon>
        <taxon>Gammaproteobacteria</taxon>
        <taxon>Enterobacterales</taxon>
        <taxon>Enterobacteriaceae</taxon>
        <taxon>Escherichia</taxon>
    </lineage>
</organism>
<evidence type="ECO:0000313" key="12">
    <source>
        <dbReference type="Proteomes" id="UP000533284"/>
    </source>
</evidence>
<reference evidence="7 12" key="3">
    <citation type="submission" date="2019-06" db="EMBL/GenBank/DDBJ databases">
        <authorList>
            <consortium name="GenomeTrakr network: Whole genome sequencing for foodborne pathogen traceback"/>
        </authorList>
    </citation>
    <scope>NUCLEOTIDE SEQUENCE [LARGE SCALE GENOMIC DNA]</scope>
    <source>
        <strain evidence="7 12">PSU-1847</strain>
        <strain evidence="8 11">PSU-2243</strain>
    </source>
</reference>
<evidence type="ECO:0000256" key="2">
    <source>
        <dbReference type="ARBA" id="ARBA00023125"/>
    </source>
</evidence>
<reference evidence="6 10" key="2">
    <citation type="submission" date="2018-08" db="EMBL/GenBank/DDBJ databases">
        <title>Complete genome sequencing and genomic characterization of five Escherichia coli strains co-producing MCR-1 and ESBLs from different origins in China.</title>
        <authorList>
            <person name="Bai L."/>
        </authorList>
    </citation>
    <scope>NUCLEOTIDE SEQUENCE [LARGE SCALE GENOMIC DNA]</scope>
    <source>
        <strain evidence="10">cq9</strain>
        <strain evidence="6">Cq9</strain>
        <plasmid evidence="10">Plasmid unnamed2</plasmid>
        <plasmid evidence="6">unnamed2</plasmid>
    </source>
</reference>
<evidence type="ECO:0000313" key="5">
    <source>
        <dbReference type="EMBL" id="AUK04158.1"/>
    </source>
</evidence>
<geneLocation type="plasmid" evidence="9">
    <name>p14ec029d</name>
</geneLocation>
<geneLocation type="plasmid" evidence="6">
    <name>unnamed2</name>
</geneLocation>
<dbReference type="PROSITE" id="PS01117">
    <property type="entry name" value="HTH_MARR_1"/>
    <property type="match status" value="1"/>
</dbReference>
<dbReference type="Proteomes" id="UP000531813">
    <property type="component" value="Unassembled WGS sequence"/>
</dbReference>
<dbReference type="GO" id="GO:0003677">
    <property type="term" value="F:DNA binding"/>
    <property type="evidence" value="ECO:0007669"/>
    <property type="project" value="UniProtKB-KW"/>
</dbReference>
<dbReference type="CDD" id="cd00090">
    <property type="entry name" value="HTH_ARSR"/>
    <property type="match status" value="1"/>
</dbReference>
<dbReference type="InterPro" id="IPR000835">
    <property type="entry name" value="HTH_MarR-typ"/>
</dbReference>
<evidence type="ECO:0000313" key="6">
    <source>
        <dbReference type="EMBL" id="AXO10243.1"/>
    </source>
</evidence>
<feature type="domain" description="HTH marR-type" evidence="4">
    <location>
        <begin position="25"/>
        <end position="159"/>
    </location>
</feature>